<evidence type="ECO:0000313" key="2">
    <source>
        <dbReference type="Proteomes" id="UP001498398"/>
    </source>
</evidence>
<dbReference type="Gene3D" id="3.80.10.10">
    <property type="entry name" value="Ribonuclease Inhibitor"/>
    <property type="match status" value="1"/>
</dbReference>
<dbReference type="Proteomes" id="UP001498398">
    <property type="component" value="Unassembled WGS sequence"/>
</dbReference>
<gene>
    <name evidence="1" type="ORF">VKT23_019431</name>
</gene>
<evidence type="ECO:0000313" key="1">
    <source>
        <dbReference type="EMBL" id="KAK7435900.1"/>
    </source>
</evidence>
<sequence>MSDSTLVQNPDLTRRLSVELWKDVFEQVSSGGNTFGLDCFDTTAGTQLASLQPAFTLSMVCSWWRDIALFTPRIWSSISIYCSSDLTELDKIIAAKERSGTHPLIVAFYGRFDQFYDVEALVCLIDTAERWAHLRIHPSPELTIGTRGHQRICKTLSSISSLPILRSISTTDKFSSRVLVFPSFKEAPLLSSVTLHDSLIPDNSLGSLPLDRIQHLRLVMKAYTCGGRLVFVELLQRCRSLQRLELHDTYPRQLWGHVNMIATLQHLVSLSITQGEQYLINVLGVLSSDIRLPSLRTLQINVHEGSYPEIIGRESNLCEVFVDFVTTSCLPSQLTTLHLDFPQVSSDTLIVVLKSVPLLENLKIILQKGTCSDNLLLAMTADRLGQVRPELVPNLLHLHLGIAHFGKGQTISFSLLFSMLYSRRTSLNLVTDLGVSGLVSSKVVARINSKDSSNLTPESILGNSQMALQILHEQLGRFELVFRYLPVDVDGEGDVFVL</sequence>
<dbReference type="EMBL" id="JBANRG010000101">
    <property type="protein sequence ID" value="KAK7435900.1"/>
    <property type="molecule type" value="Genomic_DNA"/>
</dbReference>
<comment type="caution">
    <text evidence="1">The sequence shown here is derived from an EMBL/GenBank/DDBJ whole genome shotgun (WGS) entry which is preliminary data.</text>
</comment>
<protein>
    <recommendedName>
        <fullName evidence="3">F-box domain-containing protein</fullName>
    </recommendedName>
</protein>
<name>A0ABR1ILL2_9AGAR</name>
<evidence type="ECO:0008006" key="3">
    <source>
        <dbReference type="Google" id="ProtNLM"/>
    </source>
</evidence>
<dbReference type="InterPro" id="IPR032675">
    <property type="entry name" value="LRR_dom_sf"/>
</dbReference>
<proteinExistence type="predicted"/>
<accession>A0ABR1ILL2</accession>
<organism evidence="1 2">
    <name type="scientific">Marasmiellus scandens</name>
    <dbReference type="NCBI Taxonomy" id="2682957"/>
    <lineage>
        <taxon>Eukaryota</taxon>
        <taxon>Fungi</taxon>
        <taxon>Dikarya</taxon>
        <taxon>Basidiomycota</taxon>
        <taxon>Agaricomycotina</taxon>
        <taxon>Agaricomycetes</taxon>
        <taxon>Agaricomycetidae</taxon>
        <taxon>Agaricales</taxon>
        <taxon>Marasmiineae</taxon>
        <taxon>Omphalotaceae</taxon>
        <taxon>Marasmiellus</taxon>
    </lineage>
</organism>
<keyword evidence="2" id="KW-1185">Reference proteome</keyword>
<dbReference type="SUPFAM" id="SSF52047">
    <property type="entry name" value="RNI-like"/>
    <property type="match status" value="1"/>
</dbReference>
<reference evidence="1 2" key="1">
    <citation type="submission" date="2024-01" db="EMBL/GenBank/DDBJ databases">
        <title>A draft genome for the cacao thread blight pathogen Marasmiellus scandens.</title>
        <authorList>
            <person name="Baruah I.K."/>
            <person name="Leung J."/>
            <person name="Bukari Y."/>
            <person name="Amoako-Attah I."/>
            <person name="Meinhardt L.W."/>
            <person name="Bailey B.A."/>
            <person name="Cohen S.P."/>
        </authorList>
    </citation>
    <scope>NUCLEOTIDE SEQUENCE [LARGE SCALE GENOMIC DNA]</scope>
    <source>
        <strain evidence="1 2">GH-19</strain>
    </source>
</reference>